<dbReference type="RefSeq" id="WP_183996713.1">
    <property type="nucleotide sequence ID" value="NZ_BMHW01000010.1"/>
</dbReference>
<dbReference type="SUPFAM" id="SSF52540">
    <property type="entry name" value="P-loop containing nucleoside triphosphate hydrolases"/>
    <property type="match status" value="1"/>
</dbReference>
<proteinExistence type="predicted"/>
<dbReference type="EMBL" id="JACHEG010000009">
    <property type="protein sequence ID" value="MBB6165422.1"/>
    <property type="molecule type" value="Genomic_DNA"/>
</dbReference>
<evidence type="ECO:0000256" key="1">
    <source>
        <dbReference type="SAM" id="MobiDB-lite"/>
    </source>
</evidence>
<gene>
    <name evidence="2" type="ORF">HNQ72_005268</name>
</gene>
<keyword evidence="3" id="KW-1185">Reference proteome</keyword>
<organism evidence="2 3">
    <name type="scientific">Rhizobium wenxiniae</name>
    <dbReference type="NCBI Taxonomy" id="1737357"/>
    <lineage>
        <taxon>Bacteria</taxon>
        <taxon>Pseudomonadati</taxon>
        <taxon>Pseudomonadota</taxon>
        <taxon>Alphaproteobacteria</taxon>
        <taxon>Hyphomicrobiales</taxon>
        <taxon>Rhizobiaceae</taxon>
        <taxon>Rhizobium/Agrobacterium group</taxon>
        <taxon>Rhizobium</taxon>
    </lineage>
</organism>
<name>A0A7W9YB94_9HYPH</name>
<dbReference type="AlphaFoldDB" id="A0A7W9YB94"/>
<feature type="region of interest" description="Disordered" evidence="1">
    <location>
        <begin position="266"/>
        <end position="292"/>
    </location>
</feature>
<reference evidence="2 3" key="1">
    <citation type="submission" date="2020-08" db="EMBL/GenBank/DDBJ databases">
        <title>Genomic Encyclopedia of Type Strains, Phase IV (KMG-IV): sequencing the most valuable type-strain genomes for metagenomic binning, comparative biology and taxonomic classification.</title>
        <authorList>
            <person name="Goeker M."/>
        </authorList>
    </citation>
    <scope>NUCLEOTIDE SEQUENCE [LARGE SCALE GENOMIC DNA]</scope>
    <source>
        <strain evidence="2 3">DSM 100734</strain>
    </source>
</reference>
<evidence type="ECO:0000313" key="3">
    <source>
        <dbReference type="Proteomes" id="UP000547879"/>
    </source>
</evidence>
<dbReference type="InterPro" id="IPR027417">
    <property type="entry name" value="P-loop_NTPase"/>
</dbReference>
<protein>
    <submittedName>
        <fullName evidence="2">Protein ImuA</fullName>
    </submittedName>
</protein>
<dbReference type="Proteomes" id="UP000547879">
    <property type="component" value="Unassembled WGS sequence"/>
</dbReference>
<dbReference type="PIRSF" id="PIRSF034285">
    <property type="entry name" value="UCP034285"/>
    <property type="match status" value="1"/>
</dbReference>
<dbReference type="Gene3D" id="3.40.50.300">
    <property type="entry name" value="P-loop containing nucleotide triphosphate hydrolases"/>
    <property type="match status" value="1"/>
</dbReference>
<dbReference type="InterPro" id="IPR017026">
    <property type="entry name" value="ImuA"/>
</dbReference>
<evidence type="ECO:0000313" key="2">
    <source>
        <dbReference type="EMBL" id="MBB6165422.1"/>
    </source>
</evidence>
<comment type="caution">
    <text evidence="2">The sequence shown here is derived from an EMBL/GenBank/DDBJ whole genome shotgun (WGS) entry which is preliminary data.</text>
</comment>
<sequence length="305" mass="32460">MAHAAAAQEKLFALREQIARLEGRSLPAMAAAKMESFVSGSSGEERLSFDIPALDDALSGGLPLDCITEIRSGSFSDAGAATGFSFSLVGLMKARKAAAGPMLWIADSFSSGEMGIPYAGGIRQFGIDPRAIFHASPRRLEDALWLAEGALESKAFIATILEVHGNPKSFGLAESRRLSLRAKAAGQPLFLLRHAGEEEASSASVRLLVEPAPALERSLPDGSMLGGSIGHPVFNITLEKSRNPAPLSFRLEWNLDDRQFHLARDPGKSSFHKWPAHSGASLSASADRQDRPKAVGAVVAFERAS</sequence>
<accession>A0A7W9YB94</accession>